<organism evidence="6 7">
    <name type="scientific">Sinanodonta woodiana</name>
    <name type="common">Chinese pond mussel</name>
    <name type="synonym">Anodonta woodiana</name>
    <dbReference type="NCBI Taxonomy" id="1069815"/>
    <lineage>
        <taxon>Eukaryota</taxon>
        <taxon>Metazoa</taxon>
        <taxon>Spiralia</taxon>
        <taxon>Lophotrochozoa</taxon>
        <taxon>Mollusca</taxon>
        <taxon>Bivalvia</taxon>
        <taxon>Autobranchia</taxon>
        <taxon>Heteroconchia</taxon>
        <taxon>Palaeoheterodonta</taxon>
        <taxon>Unionida</taxon>
        <taxon>Unionoidea</taxon>
        <taxon>Unionidae</taxon>
        <taxon>Unioninae</taxon>
        <taxon>Sinanodonta</taxon>
    </lineage>
</organism>
<proteinExistence type="predicted"/>
<dbReference type="Proteomes" id="UP001634394">
    <property type="component" value="Unassembled WGS sequence"/>
</dbReference>
<feature type="domain" description="Spondin-like TSP1" evidence="5">
    <location>
        <begin position="905"/>
        <end position="957"/>
    </location>
</feature>
<dbReference type="PANTHER" id="PTHR11311:SF30">
    <property type="entry name" value="SPONDIN-LIKE TSP1 DOMAIN-CONTAINING PROTEIN"/>
    <property type="match status" value="1"/>
</dbReference>
<dbReference type="InterPro" id="IPR044004">
    <property type="entry name" value="TSP1_spondin_dom"/>
</dbReference>
<dbReference type="InterPro" id="IPR051418">
    <property type="entry name" value="Spondin/Thrombospondin_T1"/>
</dbReference>
<evidence type="ECO:0000256" key="1">
    <source>
        <dbReference type="ARBA" id="ARBA00022729"/>
    </source>
</evidence>
<name>A0ABD3TJS3_SINWO</name>
<dbReference type="InterPro" id="IPR036383">
    <property type="entry name" value="TSP1_rpt_sf"/>
</dbReference>
<dbReference type="PANTHER" id="PTHR11311">
    <property type="entry name" value="SPONDIN"/>
    <property type="match status" value="1"/>
</dbReference>
<keyword evidence="3" id="KW-0325">Glycoprotein</keyword>
<evidence type="ECO:0000256" key="3">
    <source>
        <dbReference type="ARBA" id="ARBA00023180"/>
    </source>
</evidence>
<comment type="caution">
    <text evidence="6">The sequence shown here is derived from an EMBL/GenBank/DDBJ whole genome shotgun (WGS) entry which is preliminary data.</text>
</comment>
<dbReference type="SUPFAM" id="SSF82895">
    <property type="entry name" value="TSP-1 type 1 repeat"/>
    <property type="match status" value="5"/>
</dbReference>
<keyword evidence="7" id="KW-1185">Reference proteome</keyword>
<evidence type="ECO:0000313" key="7">
    <source>
        <dbReference type="Proteomes" id="UP001634394"/>
    </source>
</evidence>
<feature type="compositionally biased region" description="Polar residues" evidence="4">
    <location>
        <begin position="1135"/>
        <end position="1150"/>
    </location>
</feature>
<dbReference type="InterPro" id="IPR000884">
    <property type="entry name" value="TSP1_rpt"/>
</dbReference>
<feature type="region of interest" description="Disordered" evidence="4">
    <location>
        <begin position="1135"/>
        <end position="1158"/>
    </location>
</feature>
<dbReference type="Pfam" id="PF19028">
    <property type="entry name" value="TSP1_spondin"/>
    <property type="match status" value="2"/>
</dbReference>
<evidence type="ECO:0000259" key="5">
    <source>
        <dbReference type="Pfam" id="PF19028"/>
    </source>
</evidence>
<feature type="domain" description="Spondin-like TSP1" evidence="5">
    <location>
        <begin position="381"/>
        <end position="444"/>
    </location>
</feature>
<protein>
    <recommendedName>
        <fullName evidence="5">Spondin-like TSP1 domain-containing protein</fullName>
    </recommendedName>
</protein>
<dbReference type="SMART" id="SM00209">
    <property type="entry name" value="TSP1"/>
    <property type="match status" value="10"/>
</dbReference>
<dbReference type="PROSITE" id="PS50092">
    <property type="entry name" value="TSP1"/>
    <property type="match status" value="8"/>
</dbReference>
<accession>A0ABD3TJS3</accession>
<evidence type="ECO:0000256" key="4">
    <source>
        <dbReference type="SAM" id="MobiDB-lite"/>
    </source>
</evidence>
<sequence length="1158" mass="130333">MSSLKYVWTKRRKWQRECINNVCGRGGIQNRFAWCGEKGSITSPAITRSCFKVCDEHRNKLRWVSYPWSECKLNSSNEICSRKGGLQHRDVVCVWKETGLPENEMACSFFESKPVTEQVCELKCPQDCVVSKFTPWSKCDNCIRVNSTRLRSILVPPANGGAECPLFSEMSPCLNCSDSYTYKIDPFGTCIPFGDQNIKKIHPLIGYQRRTIECLHSYGPSVNLRYCTDSIRILDTNILTTIQTCIIPQDCIVSQWSVWKPINSSCIDHLSNKRPGYMTKTRSVLQIPMGTGKPCPELVNQIEVQGTAHTPCPRARWITSNWGECEASSGSYQCQAGLLTRSAICVEGEDDGHLKPVPESKCPTERPLTSQVCSAQCKIDCTVSQWTAWSECKVTDCELYVRRRRTNEGTGQRYRTREVLTPQEVTGEPCPHLSETQTCDPQPCYQWNVTVGSCALLIPNNPRQCGLGQAFRTIACINKINHRVADSLCQELVERPIGKEDCNIPCPNDCVLSQWSLWTECPNLCQEGNNQSASRTRYRTILARSSQDGAPCPPNRLLQEKEQCPTSIQCAVYVWQTDPWEELCELTDKKKRCGNGVMKRHVNCYNKQGHVANDQRCTLDVKPAETKNCTVPCPVNCKHTEYSDWSPCTTSCWEAKQVVPVQTRQRFIIQQAQYGGIPCPDKLTEAQQCTDLPLCYGYYWDTEEWSDCILPPRVPNCGKGLQARNVTCKSENGTSVSFNLCIHHNGLIPLISKPCYKSCDDVCLFTEWSQWSLCVHGCTGTRFRTRTLIVDPKKSVPSRCRNPMLYPKDEFERCLCDVPHPVPVGNWSECILEMSDDPSYFKGIRSFQAYEEEVCIIPCPVDCVMSDWSRWSDCSTSYHNMCEKFIGPFHEPLVATCQVPCDTDCLLTHWTSWTECSHTCGLGTSSRTRAIVQEPQGNGRACPTSLKQNKPCLNQGCYFWVVSPWSECTSEVGVCGYGVQTRNVTCVASSGLPVNSSRCPPDLNVAVTQSRSRAILLYPIASSTPCPDQLWESKPCTASRCYTFDWKVTPWNIENSRSVACMRSDGLEVTVNTYPNDYRNCDELYPLIINSSCLKPLDLGSTNVWQFVLTSSLVTSPVHSSHSIHIGPQTVLPYNSSKGENPKLSCSTSRYAKRTAFK</sequence>
<dbReference type="Pfam" id="PF00090">
    <property type="entry name" value="TSP_1"/>
    <property type="match status" value="3"/>
</dbReference>
<dbReference type="EMBL" id="JBJQND010000018">
    <property type="protein sequence ID" value="KAL3836955.1"/>
    <property type="molecule type" value="Genomic_DNA"/>
</dbReference>
<dbReference type="AlphaFoldDB" id="A0ABD3TJS3"/>
<evidence type="ECO:0000313" key="6">
    <source>
        <dbReference type="EMBL" id="KAL3836955.1"/>
    </source>
</evidence>
<keyword evidence="1" id="KW-0732">Signal</keyword>
<gene>
    <name evidence="6" type="ORF">ACJMK2_022357</name>
</gene>
<dbReference type="Pfam" id="PF19030">
    <property type="entry name" value="TSP1_ADAMTS"/>
    <property type="match status" value="2"/>
</dbReference>
<dbReference type="FunFam" id="2.20.100.10:FF:000019">
    <property type="entry name" value="Thrombospondin type 1 domain containing 7A"/>
    <property type="match status" value="1"/>
</dbReference>
<reference evidence="6 7" key="1">
    <citation type="submission" date="2024-11" db="EMBL/GenBank/DDBJ databases">
        <title>Chromosome-level genome assembly of the freshwater bivalve Anodonta woodiana.</title>
        <authorList>
            <person name="Chen X."/>
        </authorList>
    </citation>
    <scope>NUCLEOTIDE SEQUENCE [LARGE SCALE GENOMIC DNA]</scope>
    <source>
        <strain evidence="6">MN2024</strain>
        <tissue evidence="6">Gills</tissue>
    </source>
</reference>
<evidence type="ECO:0000256" key="2">
    <source>
        <dbReference type="ARBA" id="ARBA00023157"/>
    </source>
</evidence>
<keyword evidence="2" id="KW-1015">Disulfide bond</keyword>
<dbReference type="Gene3D" id="2.20.100.10">
    <property type="entry name" value="Thrombospondin type-1 (TSP1) repeat"/>
    <property type="match status" value="7"/>
</dbReference>